<feature type="region of interest" description="Disordered" evidence="6">
    <location>
        <begin position="73"/>
        <end position="99"/>
    </location>
</feature>
<dbReference type="Pfam" id="PF00550">
    <property type="entry name" value="PP-binding"/>
    <property type="match status" value="4"/>
</dbReference>
<dbReference type="Gene3D" id="3.30.559.10">
    <property type="entry name" value="Chloramphenicol acetyltransferase-like domain"/>
    <property type="match status" value="6"/>
</dbReference>
<evidence type="ECO:0000256" key="2">
    <source>
        <dbReference type="ARBA" id="ARBA00022450"/>
    </source>
</evidence>
<evidence type="ECO:0000256" key="3">
    <source>
        <dbReference type="ARBA" id="ARBA00022553"/>
    </source>
</evidence>
<dbReference type="Proteomes" id="UP001596302">
    <property type="component" value="Unassembled WGS sequence"/>
</dbReference>
<dbReference type="NCBIfam" id="TIGR01720">
    <property type="entry name" value="NRPS-para261"/>
    <property type="match status" value="1"/>
</dbReference>
<evidence type="ECO:0000313" key="8">
    <source>
        <dbReference type="EMBL" id="MFC5993493.1"/>
    </source>
</evidence>
<evidence type="ECO:0000256" key="6">
    <source>
        <dbReference type="SAM" id="MobiDB-lite"/>
    </source>
</evidence>
<feature type="domain" description="Carrier" evidence="7">
    <location>
        <begin position="1992"/>
        <end position="2066"/>
    </location>
</feature>
<dbReference type="InterPro" id="IPR036736">
    <property type="entry name" value="ACP-like_sf"/>
</dbReference>
<dbReference type="CDD" id="cd05930">
    <property type="entry name" value="A_NRPS"/>
    <property type="match status" value="1"/>
</dbReference>
<dbReference type="InterPro" id="IPR000873">
    <property type="entry name" value="AMP-dep_synth/lig_dom"/>
</dbReference>
<dbReference type="PANTHER" id="PTHR45527:SF1">
    <property type="entry name" value="FATTY ACID SYNTHASE"/>
    <property type="match status" value="1"/>
</dbReference>
<dbReference type="Gene3D" id="3.40.50.12780">
    <property type="entry name" value="N-terminal domain of ligase-like"/>
    <property type="match status" value="2"/>
</dbReference>
<dbReference type="CDD" id="cd19540">
    <property type="entry name" value="LCL_NRPS-like"/>
    <property type="match status" value="1"/>
</dbReference>
<gene>
    <name evidence="8" type="ORF">ACFQE5_04595</name>
</gene>
<dbReference type="PROSITE" id="PS00012">
    <property type="entry name" value="PHOSPHOPANTETHEINE"/>
    <property type="match status" value="3"/>
</dbReference>
<dbReference type="PANTHER" id="PTHR45527">
    <property type="entry name" value="NONRIBOSOMAL PEPTIDE SYNTHETASE"/>
    <property type="match status" value="1"/>
</dbReference>
<evidence type="ECO:0000256" key="5">
    <source>
        <dbReference type="ARBA" id="ARBA00023194"/>
    </source>
</evidence>
<dbReference type="SUPFAM" id="SSF56801">
    <property type="entry name" value="Acetyl-CoA synthetase-like"/>
    <property type="match status" value="4"/>
</dbReference>
<name>A0ABW1IYC9_9PSEU</name>
<dbReference type="PROSITE" id="PS50075">
    <property type="entry name" value="CARRIER"/>
    <property type="match status" value="4"/>
</dbReference>
<dbReference type="SMART" id="SM00823">
    <property type="entry name" value="PKS_PP"/>
    <property type="match status" value="4"/>
</dbReference>
<dbReference type="Pfam" id="PF00501">
    <property type="entry name" value="AMP-binding"/>
    <property type="match status" value="4"/>
</dbReference>
<dbReference type="InterPro" id="IPR009081">
    <property type="entry name" value="PP-bd_ACP"/>
</dbReference>
<feature type="domain" description="Carrier" evidence="7">
    <location>
        <begin position="957"/>
        <end position="1031"/>
    </location>
</feature>
<dbReference type="InterPro" id="IPR001242">
    <property type="entry name" value="Condensation_dom"/>
</dbReference>
<evidence type="ECO:0000256" key="4">
    <source>
        <dbReference type="ARBA" id="ARBA00022737"/>
    </source>
</evidence>
<dbReference type="Gene3D" id="3.30.300.30">
    <property type="match status" value="4"/>
</dbReference>
<dbReference type="Gene3D" id="1.10.1200.10">
    <property type="entry name" value="ACP-like"/>
    <property type="match status" value="4"/>
</dbReference>
<dbReference type="NCBIfam" id="NF003417">
    <property type="entry name" value="PRK04813.1"/>
    <property type="match status" value="4"/>
</dbReference>
<comment type="cofactor">
    <cofactor evidence="1">
        <name>pantetheine 4'-phosphate</name>
        <dbReference type="ChEBI" id="CHEBI:47942"/>
    </cofactor>
</comment>
<dbReference type="SUPFAM" id="SSF52777">
    <property type="entry name" value="CoA-dependent acyltransferases"/>
    <property type="match status" value="12"/>
</dbReference>
<dbReference type="SUPFAM" id="SSF47336">
    <property type="entry name" value="ACP-like"/>
    <property type="match status" value="4"/>
</dbReference>
<evidence type="ECO:0000256" key="1">
    <source>
        <dbReference type="ARBA" id="ARBA00001957"/>
    </source>
</evidence>
<keyword evidence="5" id="KW-0045">Antibiotic biosynthesis</keyword>
<accession>A0ABW1IYC9</accession>
<dbReference type="InterPro" id="IPR042099">
    <property type="entry name" value="ANL_N_sf"/>
</dbReference>
<dbReference type="InterPro" id="IPR023213">
    <property type="entry name" value="CAT-like_dom_sf"/>
</dbReference>
<sequence length="5073" mass="532747">MDGVSIPPPVPPGARPLTAAQDGVWRAHRLDPDARRYTIAWSVELRGAVDLDRLAVAVRRAVAEAGALHVRVAERDGTPHQHPVPPSGGPEVLDRSGEPDPVAAADALIGADLAAPLQLDRPPLHRHVLLRLAPDRVRWYQRYHHVVIDAHGVAALTARAAALYRGSGSDAPDWSLDRLVAHDRAYRGSPRHAADLAHWAALLADHPPPARLVPLTDPPDLPRRRTVEFDAAATARLTAAAAGAGSGLSRLLVAAVAGYTHRVTGMTDLILGLPMAARDTELRGLPAMASTVLPLRLAVRPGLTARELLAAVDTAVAAAKAHARIPGEELARELGLAGGLRELVGPTVNVLPFDRDLAFPGLDVDVVNHALGPAHDLAVAFALRPGGRGLRMHLDAAAGAATLAGHERGLRAVLDGLTADPDRPLGRIDLLSKAERADVTAFGVGEPAAVEDVTWTAALSRQAAATPDAVALVGEDESLTYGELDAAADRVARLLAARRIGTEDVVAVALPRSAELVVALLGVLKAGAAYLPLELDHPAERLGYLVADAGARAVLTVSGALAELPDGPEPILLDSAAVRAELAAQPPGPPPVQIELDQAAYVIYTSGSTGRPKGVVVPHDGIGALIATAARRLGVDARSRVVQFASVGFDVAVWDLVMALCTGATVVLVPAERRVAGPALTDHLAAHGATHMILPPSLVAALPAEAELPEGAVLVVGTETVPTELITRWAKRLRVVVAYGLTEATVNSTLWAAQPGWSGPVPIGVPDPGTRCYVLDAALRPVGVGVEGELYVGGRGLARGYHGRAGLTAQRFVPDPFAGPGARMYRTGDRARWNVDGTLDFLGRADAQVKIRGHRVEPGEIESVLMGHPDVAAAAVVAVRDHRGVLRLAAHVLPADPLDPPDPQTLRGHVADRLPEHMVPAAVLLRDAPLPLTPNGKLDRAALPVPDWTAGDSPGAAASTPVERVLAGLFAEVLALPAVGVRDSFFALGGDSIAAMVLVDRARRAGLEITAREVFTHRSVAALAAVARPSVATTAEVVPFSLAEPTPAERARSADVLPVTPLQRGLYVHARLDAGCYTAQVALDLDGDLDAAGVRRAVQRLVDRHDALRAGFVQRPDGRVVQVIARAATLPWRVLDLRERPERAAALAARDRERRFDLARPPLLHATLLRLDTTRYRLLLTIHHIVIDGWSVAVLVRELLSGLDAAAALPPVPPLAAHHGWLAARDRAAARIAWRAALAGRDGPGRLVPATGGGADGPAEHRLRLSAELSAGLRALARTHGLTLGTVVTGAWGLLHGRRTGSKDVLFGTATSGRDGAGDGIDAMVGLFVTTVPVRLRWDPAEPLRAVLARLQDEQAALLEHHHLGAGEIARAAGLDAGEELFDTLVVLENQPAPTPDPRLRALEVRDTTHYPLTLTVLPGARLELRLEHDPARLDAAAVAGLADQLVRLLTALATAPDTPVATVDLVGDVPALAGPVQPVPDATLAELVAAQAARTPEATAVIAGDLELRYAELDRRAAALAERLRATGIGAEDVVAVELPRCAELIVALLGVLRAGAAYLPLDPDWPAPRRELMLADSRARARLFPADPGGIGLAVLRPGPRPATAAPDPDPDPDPDTAAYLIYTSGSTGRPKGVVVTHRAIVNQIVWSQGEFGLGPDDRMLQLASPSFDTSVWEIFWPLAAGAAVVLPEPGAHADPVRLAAEIRRRAVTVVTFVPSLVEGFLHTAELAADPGWAASLRWASCGGEALTADLAARWRALTGVPLDNFYGPTEAAVQVTYRAGDSADGAASGAVPIGDPVTNTAVHVLDSCLRPVPPGTVGELYLGGVQLARGYHGRPASTAERFVADPYGPAGARLYRTGDLVRRGADGTLVYIGRADQHVKLRGHRIELGEVEARLDREAGVERSVVVVRTDGAAPRLVGYVVPVAGTRPDPAGLRAAVAASLPAPMVPDAIVVLDALPLTPSGKVDRRALPAPTGPAPTGTGPTVPATPVADDPVAVLAGIVGDVLGLAAVGPDDDFFALGGDSILSIAVASRARAAGLPIGPREVFTHRTPAAIASGLVRAPSRSDAPSDSRALVHLLPAAHWLREHGGPVERFTLPMLVTTPPEADAGSLAAVLQAVLDHHDALRLRLVRAGGAWAQRIGPPGSVRAADLLRRVDAADLDADGLRAAIATAFDAALARLDPDAGIMLAPVWFDAGPGRPGRLLLAVHHLAVDGVSWRILFEDLAAAWAAVATGRRPQLPPVATSLSEHAGALVDEAAAPRRLAELERWAATLAPGGELVAGAPAAAGPVRRLEVSLEAATTAALLTTVPAGVRADLTDVLVTALRAAVSRWRDGAGEPDADLLVDVERHGREPVSPGTDLARTVGWFTTVAPVRLAAGSALKQVKEALRAAPDRGLGHGLLRYLNPQTAPVLAAARAPQVLLHYFGRFPDPGLADWLPAPESDVLDGRGGLGPSHLLEINAVVAETPAGPRLRAAWSFTDPLRADAAAALAQGWLAALRELAADPPAGLTPSDLDLVTLTQDEIDRVERLAPARVADIWPLSPLQEGMFFHAGLRSGLDDGDGFYTGQDAFDLRDRLDADRLGRAAAALLARHPGMRAGFTGDGLRSPVQFVAADLRMPLQVVDLTGLPPAERAARAEALLAADRARPFELDRPPLVRLLLMRLGAPGDDVVDRLVVSHHLMLWDGWSAGLFTEQLFTLYARDGDDAGLPHPGTYRDHLAWLAAQDVEAAGRAWREALAGLAEPTLVGPAGPDPQPPRRLRAELPEELTEALRDTARRTGLTLNTLLSTTWGLVLAGQLGRDDVVFGATVAGRPADVPGVENIVGLFLNTVPVRVGLDPAEPVRDLLRRVQDARTALLAHEHLGLGEVQRLAGHAPLFDTLFVLQNFTDDAELAAARDRFGITASRTEDATHFPLTLVVTPGPRLRLLLVHRPGAVPPARARAVLDRFVVVARRLVNALDTPVGRLDLLLPGERVAVPGTTCDVPDATVAELLAERAAAQPGDPALVFRGTTLTYAELDARINRLARLLLDRGAGPERVVALALPRSVEMVVALFAVLRTGAAYLPLDLDHPHERLVGVVTDADPVCVLTRSGSWPDGTGTTIAVDDPDVAAELAALPAGPLTPAELGGFAPGVPGRLDHPAYVIYTSGSTGRPKGVVTPYRGLTNMQLNHRATIFGPTVERTGGRRLRIAHTVSFAFDMSWEELLWLVEGHEVHVCDERLRRDAEALVSYCAAHRIDVVNVTPTYAAVLVEEGLLDGPHRPPLVLLGGEAVAESLWTRLRETDGVEGYNLYGPTEYTINTLGAGTSESATATVGRPITNTRASVLDPRLRPVPPGTPGELYVAGAGLARGYLGRPALTAERFVADPFGAPGARMYRTGDLVRWNDDGQLDFLGRTDDQVKIRGYRVEPGEIASVLAEHPDITQAAVVATGSGASARLVGYVVAAGPSGPAVPEDLRAHAAARLPGYMVPAALVAVDRLPLTVNGKLDTRALPAPDPAAPTAYRAPRTRAEQVLCALYGELLGVERIGLDDDFFALGGHSLLATRLVSRARAALGAELSLRDLFEAPTPAELAGRLVGGGERPPLVPAPRPPRPPLSAAQRRLWLLDRLEEGSTAYHFPLVLRLRGDLDLDALAAALGDVAARHEVLRTVIGEYDGEPYQRVLPPARPPVPVRAVAPEEVAAAVAAELARPFDLAAEPPLRAGVLRVGPAEHVLVLLLHHIATDEWSDRPFLRDLAAAYAARRGGTAPEPMPLPVQYVDYARWQRDLLGDPTDPGSLAARQLAFWERALCGAPEELELPTDRPRPARPSFRGDELELDLDPAVCDGLRRIGRTARASMFMVLHAAVAALAHRLGAGEDVPLGAPIAGRTDPALDDLVGFFVNTLVLRTDLSGDPGFAELLDRVRAADLAAFAHADVPFEAVVERLNPARSAARTPLFQVMVGYHCRGGDATELAGLDVSWEPVPAGTAKFDLVFAFTEHTGGPEAGRIGCRIEYATDLFDRASVQRLAGRFCTLLAAVVADPHAPLSGIDLLTPAERDRLLHAVNATHREVRRGSLPELFARRVAAAPDATAVVDDHETVTYAGLDARAARMAALLAGRGVGAGDVVAVALPRRAGLVAAVLGLLRLGAVWLPLDLAHPAERLRYLLTDSAARVLLTDTGTAARVPAVDGVVTVLADEPGPVGPVPAGFPDPDRPAYVIYTSGSTGRPKGVVVPHTGLASLAATAVDRMGVTAASRVLQYASVGFDVVVFELTMALAEGATLVFAPDDVRVAGPALTEFLAAQRITHMILPPSLVSALPGDCALPDGAVLLVGTETVPPDLVGRWAGRLRLFGAYGLTEVTVNSTLWPAEPGWDRAVPIGWPDPNTTVHVLDGGLAPVPPGVAGELYVGGDGLAHGYLGRAGLTAERFVACPWGPPGARMYRTGDRARWGAHGLEHLGRVDGQVKVRGVRVEPGEVEAALAGHPGVAQAAVVADRGGESVRLVGYVVPAGGPVDPAELRAHVAARLPEHMVPATVVALAGPLPLTPNGKLDRRALPAPDWGALAGDAAPETPEQEVLAGLVAGVLGLPRVGIRDDFFALGGHSMAAMRLVGRIRGALGAELSIRDVFDSPTVAALADRLADRRAAPARPALTAGERPEPLPLAPAQRLPWQRHRRHRAWDHALTLRSDTGFDRAALAAALGDVVTRHEPLRTAVDGAAQRPVAPPALELVAVPRGELDVRVTALAAGEPDLAAGPPLRTVLLAEDGGAEVLLLAMHHLGVDEWSVVPLFRDLHTAYAARLAGRAPGWAPLPVSYADYTRWAHELLGDPADPGSRAARQLGFWRRTLAGMPGELALPADRARPAEPTGAAGVVEFTIDADLHAGLDRLARLSGTSLFMVVQAGLATLLTARGAGGDLPLGVQVAGRTEEALADLVGCFAGTVLVRTDTSGDPTFAALLTRVREADLSALERQDVPLPDVLAVAPPRPAGVPCPQVLLVHHEQARLADLAGGAGVFGAVPPAGTATDLTVGLYEPAGDGPVPAELTYAAELFDPATAGRLAAELLAVLAAAVADPHRPLSEITDVLGRTL</sequence>
<feature type="domain" description="Carrier" evidence="7">
    <location>
        <begin position="4553"/>
        <end position="4628"/>
    </location>
</feature>
<dbReference type="InterPro" id="IPR006162">
    <property type="entry name" value="Ppantetheine_attach_site"/>
</dbReference>
<dbReference type="Pfam" id="PF00668">
    <property type="entry name" value="Condensation"/>
    <property type="match status" value="6"/>
</dbReference>
<reference evidence="9" key="1">
    <citation type="journal article" date="2019" name="Int. J. Syst. Evol. Microbiol.">
        <title>The Global Catalogue of Microorganisms (GCM) 10K type strain sequencing project: providing services to taxonomists for standard genome sequencing and annotation.</title>
        <authorList>
            <consortium name="The Broad Institute Genomics Platform"/>
            <consortium name="The Broad Institute Genome Sequencing Center for Infectious Disease"/>
            <person name="Wu L."/>
            <person name="Ma J."/>
        </authorList>
    </citation>
    <scope>NUCLEOTIDE SEQUENCE [LARGE SCALE GENOMIC DNA]</scope>
    <source>
        <strain evidence="9">CCM 8391</strain>
    </source>
</reference>
<feature type="region of interest" description="Disordered" evidence="6">
    <location>
        <begin position="1968"/>
        <end position="1988"/>
    </location>
</feature>
<keyword evidence="9" id="KW-1185">Reference proteome</keyword>
<dbReference type="InterPro" id="IPR020845">
    <property type="entry name" value="AMP-binding_CS"/>
</dbReference>
<dbReference type="Gene3D" id="2.30.38.10">
    <property type="entry name" value="Luciferase, Domain 3"/>
    <property type="match status" value="2"/>
</dbReference>
<dbReference type="PROSITE" id="PS00455">
    <property type="entry name" value="AMP_BINDING"/>
    <property type="match status" value="4"/>
</dbReference>
<dbReference type="RefSeq" id="WP_379583108.1">
    <property type="nucleotide sequence ID" value="NZ_JBHSQW010000009.1"/>
</dbReference>
<dbReference type="Pfam" id="PF13193">
    <property type="entry name" value="AMP-binding_C"/>
    <property type="match status" value="4"/>
</dbReference>
<dbReference type="InterPro" id="IPR045851">
    <property type="entry name" value="AMP-bd_C_sf"/>
</dbReference>
<proteinExistence type="predicted"/>
<keyword evidence="4" id="KW-0677">Repeat</keyword>
<dbReference type="Gene3D" id="3.40.50.980">
    <property type="match status" value="4"/>
</dbReference>
<dbReference type="InterPro" id="IPR010071">
    <property type="entry name" value="AA_adenyl_dom"/>
</dbReference>
<dbReference type="InterPro" id="IPR025110">
    <property type="entry name" value="AMP-bd_C"/>
</dbReference>
<comment type="caution">
    <text evidence="8">The sequence shown here is derived from an EMBL/GenBank/DDBJ whole genome shotgun (WGS) entry which is preliminary data.</text>
</comment>
<feature type="domain" description="Carrier" evidence="7">
    <location>
        <begin position="3510"/>
        <end position="3585"/>
    </location>
</feature>
<evidence type="ECO:0000259" key="7">
    <source>
        <dbReference type="PROSITE" id="PS50075"/>
    </source>
</evidence>
<keyword evidence="2" id="KW-0596">Phosphopantetheine</keyword>
<evidence type="ECO:0000313" key="9">
    <source>
        <dbReference type="Proteomes" id="UP001596302"/>
    </source>
</evidence>
<dbReference type="InterPro" id="IPR010060">
    <property type="entry name" value="NRPS_synth"/>
</dbReference>
<keyword evidence="3" id="KW-0597">Phosphoprotein</keyword>
<dbReference type="EMBL" id="JBHSQW010000009">
    <property type="protein sequence ID" value="MFC5993493.1"/>
    <property type="molecule type" value="Genomic_DNA"/>
</dbReference>
<dbReference type="Gene3D" id="3.30.559.30">
    <property type="entry name" value="Nonribosomal peptide synthetase, condensation domain"/>
    <property type="match status" value="6"/>
</dbReference>
<protein>
    <submittedName>
        <fullName evidence="8">Amino acid adenylation domain-containing protein</fullName>
    </submittedName>
</protein>
<dbReference type="InterPro" id="IPR020806">
    <property type="entry name" value="PKS_PP-bd"/>
</dbReference>
<organism evidence="8 9">
    <name type="scientific">Pseudonocardia hispaniensis</name>
    <dbReference type="NCBI Taxonomy" id="904933"/>
    <lineage>
        <taxon>Bacteria</taxon>
        <taxon>Bacillati</taxon>
        <taxon>Actinomycetota</taxon>
        <taxon>Actinomycetes</taxon>
        <taxon>Pseudonocardiales</taxon>
        <taxon>Pseudonocardiaceae</taxon>
        <taxon>Pseudonocardia</taxon>
    </lineage>
</organism>
<dbReference type="NCBIfam" id="TIGR01733">
    <property type="entry name" value="AA-adenyl-dom"/>
    <property type="match status" value="4"/>
</dbReference>